<keyword evidence="3" id="KW-1185">Reference proteome</keyword>
<organism evidence="2 3">
    <name type="scientific">Rheinheimera muenzenbergensis</name>
    <dbReference type="NCBI Taxonomy" id="1193628"/>
    <lineage>
        <taxon>Bacteria</taxon>
        <taxon>Pseudomonadati</taxon>
        <taxon>Pseudomonadota</taxon>
        <taxon>Gammaproteobacteria</taxon>
        <taxon>Chromatiales</taxon>
        <taxon>Chromatiaceae</taxon>
        <taxon>Rheinheimera</taxon>
    </lineage>
</organism>
<gene>
    <name evidence="2" type="ORF">MN202_15685</name>
</gene>
<feature type="domain" description="DUF1543" evidence="1">
    <location>
        <begin position="15"/>
        <end position="66"/>
    </location>
</feature>
<dbReference type="Pfam" id="PF07566">
    <property type="entry name" value="DUF1543"/>
    <property type="match status" value="2"/>
</dbReference>
<dbReference type="InterPro" id="IPR011440">
    <property type="entry name" value="DUF1543"/>
</dbReference>
<feature type="domain" description="DUF1543" evidence="1">
    <location>
        <begin position="91"/>
        <end position="135"/>
    </location>
</feature>
<accession>A0ABU8CB02</accession>
<sequence length="167" mass="18622">MQLFLVYLGGTAPGANIELHDVRFVAGLQLEDTYAQLCQQWIGTVKGLHIDSYMQVKHIDGYAVSLQDTPAQSDLKLYFVNFGGYYADKIAEQHDFMLCVAGSQQEAKQKAKQQLLPAADSRHKDDLLELDDCFALTQLQGLYVHLTPSGQSQAMQPDWSGYNIIGH</sequence>
<dbReference type="EMBL" id="JALAAR010000015">
    <property type="protein sequence ID" value="MEH8018683.1"/>
    <property type="molecule type" value="Genomic_DNA"/>
</dbReference>
<evidence type="ECO:0000313" key="2">
    <source>
        <dbReference type="EMBL" id="MEH8018683.1"/>
    </source>
</evidence>
<dbReference type="RefSeq" id="WP_335737086.1">
    <property type="nucleotide sequence ID" value="NZ_JALAAR010000015.1"/>
</dbReference>
<protein>
    <submittedName>
        <fullName evidence="2">DUF1543 domain-containing protein</fullName>
    </submittedName>
</protein>
<evidence type="ECO:0000259" key="1">
    <source>
        <dbReference type="Pfam" id="PF07566"/>
    </source>
</evidence>
<dbReference type="Proteomes" id="UP001375382">
    <property type="component" value="Unassembled WGS sequence"/>
</dbReference>
<reference evidence="2 3" key="1">
    <citation type="journal article" date="2023" name="Ecotoxicol. Environ. Saf.">
        <title>Mercury remediation potential of mercury-resistant strain Rheinheimera metallidurans sp. nov. isolated from a municipal waste dumping site.</title>
        <authorList>
            <person name="Yadav V."/>
            <person name="Manjhi A."/>
            <person name="Vadakedath N."/>
        </authorList>
    </citation>
    <scope>NUCLEOTIDE SEQUENCE [LARGE SCALE GENOMIC DNA]</scope>
    <source>
        <strain evidence="2 3">E-49</strain>
    </source>
</reference>
<comment type="caution">
    <text evidence="2">The sequence shown here is derived from an EMBL/GenBank/DDBJ whole genome shotgun (WGS) entry which is preliminary data.</text>
</comment>
<dbReference type="Gene3D" id="3.10.20.10">
    <property type="match status" value="2"/>
</dbReference>
<name>A0ABU8CB02_9GAMM</name>
<proteinExistence type="predicted"/>
<evidence type="ECO:0000313" key="3">
    <source>
        <dbReference type="Proteomes" id="UP001375382"/>
    </source>
</evidence>